<reference evidence="2" key="1">
    <citation type="journal article" date="2019" name="Int. J. Syst. Evol. Microbiol.">
        <title>The Global Catalogue of Microorganisms (GCM) 10K type strain sequencing project: providing services to taxonomists for standard genome sequencing and annotation.</title>
        <authorList>
            <consortium name="The Broad Institute Genomics Platform"/>
            <consortium name="The Broad Institute Genome Sequencing Center for Infectious Disease"/>
            <person name="Wu L."/>
            <person name="Ma J."/>
        </authorList>
    </citation>
    <scope>NUCLEOTIDE SEQUENCE [LARGE SCALE GENOMIC DNA]</scope>
    <source>
        <strain evidence="2">CCUG 62952</strain>
    </source>
</reference>
<sequence>MKENPDWKFYTVVPESQELKINGINVWEHKWNSDYESIIVKDPKYGDLKKLTKYWITTNDETIEFVAGEFSNTIYGFYLKAELLEKQPNVKSKSILERIVSSLKETFGNSNKG</sequence>
<evidence type="ECO:0000313" key="2">
    <source>
        <dbReference type="Proteomes" id="UP001596978"/>
    </source>
</evidence>
<dbReference type="EMBL" id="JBHTJH010000004">
    <property type="protein sequence ID" value="MFD0861555.1"/>
    <property type="molecule type" value="Genomic_DNA"/>
</dbReference>
<dbReference type="RefSeq" id="WP_386404792.1">
    <property type="nucleotide sequence ID" value="NZ_JBHTJH010000004.1"/>
</dbReference>
<comment type="caution">
    <text evidence="1">The sequence shown here is derived from an EMBL/GenBank/DDBJ whole genome shotgun (WGS) entry which is preliminary data.</text>
</comment>
<proteinExistence type="predicted"/>
<protein>
    <submittedName>
        <fullName evidence="1">Uncharacterized protein</fullName>
    </submittedName>
</protein>
<gene>
    <name evidence="1" type="ORF">ACFQ1M_05005</name>
</gene>
<keyword evidence="2" id="KW-1185">Reference proteome</keyword>
<dbReference type="Proteomes" id="UP001596978">
    <property type="component" value="Unassembled WGS sequence"/>
</dbReference>
<name>A0ABW3CWM3_9FLAO</name>
<accession>A0ABW3CWM3</accession>
<evidence type="ECO:0000313" key="1">
    <source>
        <dbReference type="EMBL" id="MFD0861555.1"/>
    </source>
</evidence>
<organism evidence="1 2">
    <name type="scientific">Sungkyunkwania multivorans</name>
    <dbReference type="NCBI Taxonomy" id="1173618"/>
    <lineage>
        <taxon>Bacteria</taxon>
        <taxon>Pseudomonadati</taxon>
        <taxon>Bacteroidota</taxon>
        <taxon>Flavobacteriia</taxon>
        <taxon>Flavobacteriales</taxon>
        <taxon>Flavobacteriaceae</taxon>
        <taxon>Sungkyunkwania</taxon>
    </lineage>
</organism>